<evidence type="ECO:0000259" key="3">
    <source>
        <dbReference type="Pfam" id="PF02894"/>
    </source>
</evidence>
<organism evidence="4 5">
    <name type="scientific">Clostridium rhizosphaerae</name>
    <dbReference type="NCBI Taxonomy" id="2803861"/>
    <lineage>
        <taxon>Bacteria</taxon>
        <taxon>Bacillati</taxon>
        <taxon>Bacillota</taxon>
        <taxon>Clostridia</taxon>
        <taxon>Eubacteriales</taxon>
        <taxon>Clostridiaceae</taxon>
        <taxon>Clostridium</taxon>
    </lineage>
</organism>
<reference evidence="4 5" key="1">
    <citation type="submission" date="2021-01" db="EMBL/GenBank/DDBJ databases">
        <title>Genome public.</title>
        <authorList>
            <person name="Liu C."/>
            <person name="Sun Q."/>
        </authorList>
    </citation>
    <scope>NUCLEOTIDE SEQUENCE [LARGE SCALE GENOMIC DNA]</scope>
    <source>
        <strain evidence="4 5">YIM B02515</strain>
    </source>
</reference>
<evidence type="ECO:0000313" key="4">
    <source>
        <dbReference type="EMBL" id="MBL4935882.1"/>
    </source>
</evidence>
<dbReference type="Gene3D" id="3.40.50.720">
    <property type="entry name" value="NAD(P)-binding Rossmann-like Domain"/>
    <property type="match status" value="1"/>
</dbReference>
<dbReference type="InterPro" id="IPR000683">
    <property type="entry name" value="Gfo/Idh/MocA-like_OxRdtase_N"/>
</dbReference>
<dbReference type="Pfam" id="PF02894">
    <property type="entry name" value="GFO_IDH_MocA_C"/>
    <property type="match status" value="1"/>
</dbReference>
<dbReference type="InterPro" id="IPR036291">
    <property type="entry name" value="NAD(P)-bd_dom_sf"/>
</dbReference>
<keyword evidence="5" id="KW-1185">Reference proteome</keyword>
<sequence length="393" mass="44983">MKRYKIGIIGAGLRSVFFVNEILKKEKLEIAAIADIEMNNMDHLCNIYEKKWDKYLNYKDLLEREDIEGIVLATPDYMHEEHAVEILRAGKHLFLEKPIAVTLEGARRIIKERNRSGKILIVGFVLRYNNLYKKMKELIDSGIIGEVKSGWVLHSVGTSSEWFFHDWHCKMENTGGLLIQKGSHDFDIINWIANSKVKKIAAMGSLDFFGGNNLNELECQNCKDRSRCSEAIKGNNVILRKYNGKIAKIVYNQRKNKCAFREEINVLDNYQVLLEYENGVKASYFENHYTPDDNREYIFIGTKGKLILNDEEDTITLKLRNGMQDRKEKIVYENLKALKWHGDGNSYILDDFISAMGSGINPNASGEAGLDAIEIAITAHMSIISGEVKYLIK</sequence>
<feature type="domain" description="Gfo/Idh/MocA-like oxidoreductase N-terminal" evidence="2">
    <location>
        <begin position="5"/>
        <end position="124"/>
    </location>
</feature>
<evidence type="ECO:0000259" key="2">
    <source>
        <dbReference type="Pfam" id="PF01408"/>
    </source>
</evidence>
<comment type="similarity">
    <text evidence="1">Belongs to the Gfo/Idh/MocA family.</text>
</comment>
<dbReference type="Pfam" id="PF01408">
    <property type="entry name" value="GFO_IDH_MocA"/>
    <property type="match status" value="1"/>
</dbReference>
<protein>
    <submittedName>
        <fullName evidence="4">Gfo/Idh/MocA family oxidoreductase</fullName>
    </submittedName>
</protein>
<dbReference type="EMBL" id="JAESWC010000002">
    <property type="protein sequence ID" value="MBL4935882.1"/>
    <property type="molecule type" value="Genomic_DNA"/>
</dbReference>
<evidence type="ECO:0000256" key="1">
    <source>
        <dbReference type="ARBA" id="ARBA00010928"/>
    </source>
</evidence>
<gene>
    <name evidence="4" type="ORF">JK636_08925</name>
</gene>
<dbReference type="RefSeq" id="WP_202748471.1">
    <property type="nucleotide sequence ID" value="NZ_JAESWC010000002.1"/>
</dbReference>
<dbReference type="PANTHER" id="PTHR43377:SF2">
    <property type="entry name" value="BINDING ROSSMANN FOLD OXIDOREDUCTASE, PUTATIVE (AFU_ORTHOLOGUE AFUA_4G00560)-RELATED"/>
    <property type="match status" value="1"/>
</dbReference>
<proteinExistence type="inferred from homology"/>
<name>A0ABS1T971_9CLOT</name>
<dbReference type="InterPro" id="IPR051450">
    <property type="entry name" value="Gfo/Idh/MocA_Oxidoreductases"/>
</dbReference>
<comment type="caution">
    <text evidence="4">The sequence shown here is derived from an EMBL/GenBank/DDBJ whole genome shotgun (WGS) entry which is preliminary data.</text>
</comment>
<dbReference type="SUPFAM" id="SSF55347">
    <property type="entry name" value="Glyceraldehyde-3-phosphate dehydrogenase-like, C-terminal domain"/>
    <property type="match status" value="1"/>
</dbReference>
<accession>A0ABS1T971</accession>
<dbReference type="InterPro" id="IPR004104">
    <property type="entry name" value="Gfo/Idh/MocA-like_OxRdtase_C"/>
</dbReference>
<dbReference type="Gene3D" id="3.30.360.10">
    <property type="entry name" value="Dihydrodipicolinate Reductase, domain 2"/>
    <property type="match status" value="1"/>
</dbReference>
<dbReference type="PANTHER" id="PTHR43377">
    <property type="entry name" value="BILIVERDIN REDUCTASE A"/>
    <property type="match status" value="1"/>
</dbReference>
<dbReference type="SUPFAM" id="SSF51735">
    <property type="entry name" value="NAD(P)-binding Rossmann-fold domains"/>
    <property type="match status" value="1"/>
</dbReference>
<feature type="domain" description="Gfo/Idh/MocA-like oxidoreductase C-terminal" evidence="3">
    <location>
        <begin position="136"/>
        <end position="382"/>
    </location>
</feature>
<dbReference type="Proteomes" id="UP000632377">
    <property type="component" value="Unassembled WGS sequence"/>
</dbReference>
<evidence type="ECO:0000313" key="5">
    <source>
        <dbReference type="Proteomes" id="UP000632377"/>
    </source>
</evidence>